<dbReference type="PANTHER" id="PTHR10634:SF124">
    <property type="entry name" value="ZINC FINGER A20 AND AN1 DOMAIN-CONTAINING STRESS-ASSOCIATED PROTEIN 8-RELATED"/>
    <property type="match status" value="1"/>
</dbReference>
<feature type="domain" description="AN1-type" evidence="7">
    <location>
        <begin position="92"/>
        <end position="138"/>
    </location>
</feature>
<organism evidence="8 9">
    <name type="scientific">Eucalyptus globulus</name>
    <name type="common">Tasmanian blue gum</name>
    <dbReference type="NCBI Taxonomy" id="34317"/>
    <lineage>
        <taxon>Eukaryota</taxon>
        <taxon>Viridiplantae</taxon>
        <taxon>Streptophyta</taxon>
        <taxon>Embryophyta</taxon>
        <taxon>Tracheophyta</taxon>
        <taxon>Spermatophyta</taxon>
        <taxon>Magnoliopsida</taxon>
        <taxon>eudicotyledons</taxon>
        <taxon>Gunneridae</taxon>
        <taxon>Pentapetalae</taxon>
        <taxon>rosids</taxon>
        <taxon>malvids</taxon>
        <taxon>Myrtales</taxon>
        <taxon>Myrtaceae</taxon>
        <taxon>Myrtoideae</taxon>
        <taxon>Eucalypteae</taxon>
        <taxon>Eucalyptus</taxon>
    </lineage>
</organism>
<evidence type="ECO:0000256" key="4">
    <source>
        <dbReference type="ARBA" id="ARBA00022833"/>
    </source>
</evidence>
<dbReference type="Gene3D" id="4.10.1110.10">
    <property type="entry name" value="AN1-like Zinc finger"/>
    <property type="match status" value="1"/>
</dbReference>
<dbReference type="InterPro" id="IPR050652">
    <property type="entry name" value="AN1_A20_ZnFinger"/>
</dbReference>
<keyword evidence="2" id="KW-0479">Metal-binding</keyword>
<comment type="caution">
    <text evidence="8">The sequence shown here is derived from an EMBL/GenBank/DDBJ whole genome shotgun (WGS) entry which is preliminary data.</text>
</comment>
<dbReference type="PROSITE" id="PS51036">
    <property type="entry name" value="ZF_A20"/>
    <property type="match status" value="1"/>
</dbReference>
<keyword evidence="3 5" id="KW-0863">Zinc-finger</keyword>
<dbReference type="PANTHER" id="PTHR10634">
    <property type="entry name" value="AN1-TYPE ZINC FINGER PROTEIN"/>
    <property type="match status" value="1"/>
</dbReference>
<evidence type="ECO:0000256" key="5">
    <source>
        <dbReference type="PROSITE-ProRule" id="PRU00449"/>
    </source>
</evidence>
<dbReference type="SMART" id="SM00259">
    <property type="entry name" value="ZnF_A20"/>
    <property type="match status" value="1"/>
</dbReference>
<proteinExistence type="predicted"/>
<protein>
    <submittedName>
        <fullName evidence="8">Uncharacterized protein</fullName>
    </submittedName>
</protein>
<evidence type="ECO:0000313" key="9">
    <source>
        <dbReference type="Proteomes" id="UP001634007"/>
    </source>
</evidence>
<dbReference type="InterPro" id="IPR002653">
    <property type="entry name" value="Znf_A20"/>
</dbReference>
<dbReference type="GO" id="GO:0008270">
    <property type="term" value="F:zinc ion binding"/>
    <property type="evidence" value="ECO:0007669"/>
    <property type="project" value="UniProtKB-KW"/>
</dbReference>
<evidence type="ECO:0000256" key="2">
    <source>
        <dbReference type="ARBA" id="ARBA00022723"/>
    </source>
</evidence>
<dbReference type="AlphaFoldDB" id="A0ABD3L7A6"/>
<dbReference type="SUPFAM" id="SSF57716">
    <property type="entry name" value="Glucocorticoid receptor-like (DNA-binding domain)"/>
    <property type="match status" value="1"/>
</dbReference>
<dbReference type="PROSITE" id="PS51039">
    <property type="entry name" value="ZF_AN1"/>
    <property type="match status" value="1"/>
</dbReference>
<comment type="function">
    <text evidence="1">May be involved in environmental stress response.</text>
</comment>
<evidence type="ECO:0000259" key="6">
    <source>
        <dbReference type="PROSITE" id="PS51036"/>
    </source>
</evidence>
<keyword evidence="9" id="KW-1185">Reference proteome</keyword>
<dbReference type="Pfam" id="PF01754">
    <property type="entry name" value="zf-A20"/>
    <property type="match status" value="1"/>
</dbReference>
<name>A0ABD3L7A6_EUCGL</name>
<feature type="domain" description="A20-type" evidence="6">
    <location>
        <begin position="8"/>
        <end position="42"/>
    </location>
</feature>
<sequence length="158" mass="16967">MKTNADFTGEPPLCAAGCGFYGAREYHDLCSKCYAAFLRDQVAKSAATAAAAAEAASGRQPSNSASRVAASLDDMAALFSDLTVDTSTPMTSKKKNRCAACSKRVGLLGFECRCGNVFCGAHRYPEEHGCDVDFKTAARRRLSKENPVCKADKMDYRI</sequence>
<keyword evidence="4" id="KW-0862">Zinc</keyword>
<dbReference type="Proteomes" id="UP001634007">
    <property type="component" value="Unassembled WGS sequence"/>
</dbReference>
<dbReference type="InterPro" id="IPR000058">
    <property type="entry name" value="Znf_AN1"/>
</dbReference>
<dbReference type="SMART" id="SM00154">
    <property type="entry name" value="ZnF_AN1"/>
    <property type="match status" value="1"/>
</dbReference>
<dbReference type="SUPFAM" id="SSF118310">
    <property type="entry name" value="AN1-like Zinc finger"/>
    <property type="match status" value="1"/>
</dbReference>
<dbReference type="FunFam" id="4.10.1110.10:FF:000001">
    <property type="entry name" value="Zinc finger AN1-type containing 6"/>
    <property type="match status" value="1"/>
</dbReference>
<gene>
    <name evidence="8" type="ORF">ACJRO7_016267</name>
</gene>
<dbReference type="Pfam" id="PF01428">
    <property type="entry name" value="zf-AN1"/>
    <property type="match status" value="1"/>
</dbReference>
<evidence type="ECO:0000313" key="8">
    <source>
        <dbReference type="EMBL" id="KAL3747448.1"/>
    </source>
</evidence>
<accession>A0ABD3L7A6</accession>
<dbReference type="EMBL" id="JBJKBG010000003">
    <property type="protein sequence ID" value="KAL3747448.1"/>
    <property type="molecule type" value="Genomic_DNA"/>
</dbReference>
<dbReference type="Gene3D" id="1.20.5.4770">
    <property type="match status" value="1"/>
</dbReference>
<reference evidence="8 9" key="1">
    <citation type="submission" date="2024-11" db="EMBL/GenBank/DDBJ databases">
        <title>Chromosome-level genome assembly of Eucalyptus globulus Labill. provides insights into its genome evolution.</title>
        <authorList>
            <person name="Li X."/>
        </authorList>
    </citation>
    <scope>NUCLEOTIDE SEQUENCE [LARGE SCALE GENOMIC DNA]</scope>
    <source>
        <strain evidence="8">CL2024</strain>
        <tissue evidence="8">Fresh tender leaves</tissue>
    </source>
</reference>
<evidence type="ECO:0000256" key="1">
    <source>
        <dbReference type="ARBA" id="ARBA00003732"/>
    </source>
</evidence>
<evidence type="ECO:0000256" key="3">
    <source>
        <dbReference type="ARBA" id="ARBA00022771"/>
    </source>
</evidence>
<evidence type="ECO:0000259" key="7">
    <source>
        <dbReference type="PROSITE" id="PS51039"/>
    </source>
</evidence>
<dbReference type="InterPro" id="IPR035896">
    <property type="entry name" value="AN1-like_Znf"/>
</dbReference>